<evidence type="ECO:0000313" key="2">
    <source>
        <dbReference type="Proteomes" id="UP000441586"/>
    </source>
</evidence>
<dbReference type="Proteomes" id="UP000441586">
    <property type="component" value="Unassembled WGS sequence"/>
</dbReference>
<dbReference type="RefSeq" id="WP_158981727.1">
    <property type="nucleotide sequence ID" value="NZ_WSFO01000021.1"/>
</dbReference>
<gene>
    <name evidence="1" type="ORF">GP644_22625</name>
</gene>
<protein>
    <recommendedName>
        <fullName evidence="3">Nucleoside 2-deoxyribosyltransferase</fullName>
    </recommendedName>
</protein>
<reference evidence="1 2" key="1">
    <citation type="submission" date="2019-12" db="EMBL/GenBank/DDBJ databases">
        <authorList>
            <person name="Zhang Y.-J."/>
        </authorList>
    </citation>
    <scope>NUCLEOTIDE SEQUENCE [LARGE SCALE GENOMIC DNA]</scope>
    <source>
        <strain evidence="1 2">H18S-6</strain>
    </source>
</reference>
<accession>A0A6A4RA20</accession>
<sequence length="283" mass="32484">MNADIGPFAFVLMPFDDNFKDVYNFGIKQACADAGIVAERVDEQVFSETILERIYRQIENADIIIAEMTGQNANVFYEVGYSHAKGKLCIMATQSASDIPFDLKQHPHIIYDGTASDLREKISTWLDWAKQKVIERKTQTLTVEARHIGASLEKTEYSHTGTFELILKLRNRTNRRSPELESIFVQVLSSWTVQAHGKDCPYELVEDNKSKRVLLTPSIKRIGPDAFSEERISLKRQFWNTWDGHEEKEAYKISGTIFIEIMTSEGTLRFETPMKVTFEDIPF</sequence>
<organism evidence="1 2">
    <name type="scientific">Parasedimentitalea maritima</name>
    <dbReference type="NCBI Taxonomy" id="2578117"/>
    <lineage>
        <taxon>Bacteria</taxon>
        <taxon>Pseudomonadati</taxon>
        <taxon>Pseudomonadota</taxon>
        <taxon>Alphaproteobacteria</taxon>
        <taxon>Rhodobacterales</taxon>
        <taxon>Paracoccaceae</taxon>
        <taxon>Parasedimentitalea</taxon>
    </lineage>
</organism>
<proteinExistence type="predicted"/>
<comment type="caution">
    <text evidence="1">The sequence shown here is derived from an EMBL/GenBank/DDBJ whole genome shotgun (WGS) entry which is preliminary data.</text>
</comment>
<dbReference type="EMBL" id="WSFO01000021">
    <property type="protein sequence ID" value="KAE9625120.1"/>
    <property type="molecule type" value="Genomic_DNA"/>
</dbReference>
<dbReference type="AlphaFoldDB" id="A0A6A4RA20"/>
<dbReference type="Gene3D" id="3.40.50.450">
    <property type="match status" value="1"/>
</dbReference>
<name>A0A6A4RA20_9RHOB</name>
<evidence type="ECO:0000313" key="1">
    <source>
        <dbReference type="EMBL" id="KAE9625120.1"/>
    </source>
</evidence>
<evidence type="ECO:0008006" key="3">
    <source>
        <dbReference type="Google" id="ProtNLM"/>
    </source>
</evidence>
<dbReference type="SUPFAM" id="SSF52309">
    <property type="entry name" value="N-(deoxy)ribosyltransferase-like"/>
    <property type="match status" value="1"/>
</dbReference>